<feature type="compositionally biased region" description="Acidic residues" evidence="1">
    <location>
        <begin position="105"/>
        <end position="115"/>
    </location>
</feature>
<sequence>MAEVEGIEVSDEDVQSEADRLIGLSSEESEQANLENLQQFLGLDSTRDSIRSSLHSKLVMDRLTDIALGNLEDESVEPTEEERESDVDTEDADAVEATGVADTDTANESDDEPQA</sequence>
<reference evidence="2" key="1">
    <citation type="submission" date="2023-03" db="EMBL/GenBank/DDBJ databases">
        <authorList>
            <person name="Steffen K."/>
            <person name="Cardenas P."/>
        </authorList>
    </citation>
    <scope>NUCLEOTIDE SEQUENCE</scope>
</reference>
<dbReference type="EMBL" id="CASHTH010003487">
    <property type="protein sequence ID" value="CAI8045608.1"/>
    <property type="molecule type" value="Genomic_DNA"/>
</dbReference>
<gene>
    <name evidence="2" type="ORF">GBAR_LOCUS25235</name>
</gene>
<dbReference type="AlphaFoldDB" id="A0AA35X500"/>
<proteinExistence type="predicted"/>
<evidence type="ECO:0000256" key="1">
    <source>
        <dbReference type="SAM" id="MobiDB-lite"/>
    </source>
</evidence>
<keyword evidence="3" id="KW-1185">Reference proteome</keyword>
<feature type="region of interest" description="Disordered" evidence="1">
    <location>
        <begin position="1"/>
        <end position="27"/>
    </location>
</feature>
<comment type="caution">
    <text evidence="2">The sequence shown here is derived from an EMBL/GenBank/DDBJ whole genome shotgun (WGS) entry which is preliminary data.</text>
</comment>
<feature type="compositionally biased region" description="Acidic residues" evidence="1">
    <location>
        <begin position="71"/>
        <end position="94"/>
    </location>
</feature>
<organism evidence="2 3">
    <name type="scientific">Geodia barretti</name>
    <name type="common">Barrett's horny sponge</name>
    <dbReference type="NCBI Taxonomy" id="519541"/>
    <lineage>
        <taxon>Eukaryota</taxon>
        <taxon>Metazoa</taxon>
        <taxon>Porifera</taxon>
        <taxon>Demospongiae</taxon>
        <taxon>Heteroscleromorpha</taxon>
        <taxon>Tetractinellida</taxon>
        <taxon>Astrophorina</taxon>
        <taxon>Geodiidae</taxon>
        <taxon>Geodia</taxon>
    </lineage>
</organism>
<protein>
    <submittedName>
        <fullName evidence="2">Uncharacterized protein</fullName>
    </submittedName>
</protein>
<feature type="compositionally biased region" description="Acidic residues" evidence="1">
    <location>
        <begin position="1"/>
        <end position="16"/>
    </location>
</feature>
<accession>A0AA35X500</accession>
<feature type="region of interest" description="Disordered" evidence="1">
    <location>
        <begin position="68"/>
        <end position="115"/>
    </location>
</feature>
<evidence type="ECO:0000313" key="2">
    <source>
        <dbReference type="EMBL" id="CAI8045608.1"/>
    </source>
</evidence>
<evidence type="ECO:0000313" key="3">
    <source>
        <dbReference type="Proteomes" id="UP001174909"/>
    </source>
</evidence>
<name>A0AA35X500_GEOBA</name>
<dbReference type="Proteomes" id="UP001174909">
    <property type="component" value="Unassembled WGS sequence"/>
</dbReference>